<accession>A0AA39YHD4</accession>
<dbReference type="InterPro" id="IPR036396">
    <property type="entry name" value="Cyt_P450_sf"/>
</dbReference>
<evidence type="ECO:0000256" key="8">
    <source>
        <dbReference type="RuleBase" id="RU000461"/>
    </source>
</evidence>
<evidence type="ECO:0000256" key="6">
    <source>
        <dbReference type="ARBA" id="ARBA00023033"/>
    </source>
</evidence>
<dbReference type="Gene3D" id="1.10.630.10">
    <property type="entry name" value="Cytochrome P450"/>
    <property type="match status" value="1"/>
</dbReference>
<dbReference type="PRINTS" id="PR00465">
    <property type="entry name" value="EP450IV"/>
</dbReference>
<dbReference type="AlphaFoldDB" id="A0AA39YHD4"/>
<keyword evidence="4 8" id="KW-0560">Oxidoreductase</keyword>
<gene>
    <name evidence="10" type="ORF">B0T16DRAFT_406502</name>
</gene>
<reference evidence="10" key="1">
    <citation type="submission" date="2023-06" db="EMBL/GenBank/DDBJ databases">
        <title>Genome-scale phylogeny and comparative genomics of the fungal order Sordariales.</title>
        <authorList>
            <consortium name="Lawrence Berkeley National Laboratory"/>
            <person name="Hensen N."/>
            <person name="Bonometti L."/>
            <person name="Westerberg I."/>
            <person name="Brannstrom I.O."/>
            <person name="Guillou S."/>
            <person name="Cros-Aarteil S."/>
            <person name="Calhoun S."/>
            <person name="Haridas S."/>
            <person name="Kuo A."/>
            <person name="Mondo S."/>
            <person name="Pangilinan J."/>
            <person name="Riley R."/>
            <person name="Labutti K."/>
            <person name="Andreopoulos B."/>
            <person name="Lipzen A."/>
            <person name="Chen C."/>
            <person name="Yanf M."/>
            <person name="Daum C."/>
            <person name="Ng V."/>
            <person name="Clum A."/>
            <person name="Steindorff A."/>
            <person name="Ohm R."/>
            <person name="Martin F."/>
            <person name="Silar P."/>
            <person name="Natvig D."/>
            <person name="Lalanne C."/>
            <person name="Gautier V."/>
            <person name="Ament-Velasquez S.L."/>
            <person name="Kruys A."/>
            <person name="Hutchinson M.I."/>
            <person name="Powell A.J."/>
            <person name="Barry K."/>
            <person name="Miller A.N."/>
            <person name="Grigoriev I.V."/>
            <person name="Debuchy R."/>
            <person name="Gladieux P."/>
            <person name="Thoren M.H."/>
            <person name="Johannesson H."/>
        </authorList>
    </citation>
    <scope>NUCLEOTIDE SEQUENCE</scope>
    <source>
        <strain evidence="10">SMH2532-1</strain>
    </source>
</reference>
<dbReference type="InterPro" id="IPR017972">
    <property type="entry name" value="Cyt_P450_CS"/>
</dbReference>
<dbReference type="InterPro" id="IPR001128">
    <property type="entry name" value="Cyt_P450"/>
</dbReference>
<keyword evidence="3 7" id="KW-0479">Metal-binding</keyword>
<evidence type="ECO:0000256" key="5">
    <source>
        <dbReference type="ARBA" id="ARBA00023004"/>
    </source>
</evidence>
<keyword evidence="11" id="KW-1185">Reference proteome</keyword>
<evidence type="ECO:0000256" key="9">
    <source>
        <dbReference type="SAM" id="MobiDB-lite"/>
    </source>
</evidence>
<sequence length="117" mass="12928">MSRDTNVYKNPEVFNPDRFTPREEGGDGEPFLVGPFGFGRRICVGRHIAQASVWIFIATVISTLDVSKPLGPDGKEIEQKVKFSTGLSSHPDKFDVCFKPRSEKAAQMLLDAQGGKE</sequence>
<comment type="similarity">
    <text evidence="2 8">Belongs to the cytochrome P450 family.</text>
</comment>
<keyword evidence="7 8" id="KW-0349">Heme</keyword>
<evidence type="ECO:0000256" key="4">
    <source>
        <dbReference type="ARBA" id="ARBA00023002"/>
    </source>
</evidence>
<dbReference type="InterPro" id="IPR050364">
    <property type="entry name" value="Cytochrome_P450_fung"/>
</dbReference>
<evidence type="ECO:0000313" key="10">
    <source>
        <dbReference type="EMBL" id="KAK0652608.1"/>
    </source>
</evidence>
<feature type="binding site" description="axial binding residue" evidence="7">
    <location>
        <position position="43"/>
    </location>
    <ligand>
        <name>heme</name>
        <dbReference type="ChEBI" id="CHEBI:30413"/>
    </ligand>
    <ligandPart>
        <name>Fe</name>
        <dbReference type="ChEBI" id="CHEBI:18248"/>
    </ligandPart>
</feature>
<organism evidence="10 11">
    <name type="scientific">Cercophora newfieldiana</name>
    <dbReference type="NCBI Taxonomy" id="92897"/>
    <lineage>
        <taxon>Eukaryota</taxon>
        <taxon>Fungi</taxon>
        <taxon>Dikarya</taxon>
        <taxon>Ascomycota</taxon>
        <taxon>Pezizomycotina</taxon>
        <taxon>Sordariomycetes</taxon>
        <taxon>Sordariomycetidae</taxon>
        <taxon>Sordariales</taxon>
        <taxon>Lasiosphaeriaceae</taxon>
        <taxon>Cercophora</taxon>
    </lineage>
</organism>
<dbReference type="GO" id="GO:0016705">
    <property type="term" value="F:oxidoreductase activity, acting on paired donors, with incorporation or reduction of molecular oxygen"/>
    <property type="evidence" value="ECO:0007669"/>
    <property type="project" value="InterPro"/>
</dbReference>
<dbReference type="Proteomes" id="UP001174936">
    <property type="component" value="Unassembled WGS sequence"/>
</dbReference>
<keyword evidence="5 7" id="KW-0408">Iron</keyword>
<dbReference type="PANTHER" id="PTHR46300:SF5">
    <property type="entry name" value="CYTOCHROME P450"/>
    <property type="match status" value="1"/>
</dbReference>
<comment type="caution">
    <text evidence="10">The sequence shown here is derived from an EMBL/GenBank/DDBJ whole genome shotgun (WGS) entry which is preliminary data.</text>
</comment>
<protein>
    <submittedName>
        <fullName evidence="10">Cytochrome P450</fullName>
    </submittedName>
</protein>
<dbReference type="GO" id="GO:0020037">
    <property type="term" value="F:heme binding"/>
    <property type="evidence" value="ECO:0007669"/>
    <property type="project" value="InterPro"/>
</dbReference>
<dbReference type="EMBL" id="JAULSV010000002">
    <property type="protein sequence ID" value="KAK0652608.1"/>
    <property type="molecule type" value="Genomic_DNA"/>
</dbReference>
<dbReference type="SUPFAM" id="SSF48264">
    <property type="entry name" value="Cytochrome P450"/>
    <property type="match status" value="1"/>
</dbReference>
<dbReference type="PROSITE" id="PS00086">
    <property type="entry name" value="CYTOCHROME_P450"/>
    <property type="match status" value="1"/>
</dbReference>
<evidence type="ECO:0000256" key="7">
    <source>
        <dbReference type="PIRSR" id="PIRSR602403-1"/>
    </source>
</evidence>
<dbReference type="GO" id="GO:0004497">
    <property type="term" value="F:monooxygenase activity"/>
    <property type="evidence" value="ECO:0007669"/>
    <property type="project" value="UniProtKB-KW"/>
</dbReference>
<proteinExistence type="inferred from homology"/>
<dbReference type="GO" id="GO:0005506">
    <property type="term" value="F:iron ion binding"/>
    <property type="evidence" value="ECO:0007669"/>
    <property type="project" value="InterPro"/>
</dbReference>
<evidence type="ECO:0000313" key="11">
    <source>
        <dbReference type="Proteomes" id="UP001174936"/>
    </source>
</evidence>
<dbReference type="PANTHER" id="PTHR46300">
    <property type="entry name" value="P450, PUTATIVE (EUROFUNG)-RELATED-RELATED"/>
    <property type="match status" value="1"/>
</dbReference>
<evidence type="ECO:0000256" key="3">
    <source>
        <dbReference type="ARBA" id="ARBA00022723"/>
    </source>
</evidence>
<evidence type="ECO:0000256" key="1">
    <source>
        <dbReference type="ARBA" id="ARBA00001971"/>
    </source>
</evidence>
<evidence type="ECO:0000256" key="2">
    <source>
        <dbReference type="ARBA" id="ARBA00010617"/>
    </source>
</evidence>
<dbReference type="Pfam" id="PF00067">
    <property type="entry name" value="p450"/>
    <property type="match status" value="1"/>
</dbReference>
<keyword evidence="6 8" id="KW-0503">Monooxygenase</keyword>
<comment type="cofactor">
    <cofactor evidence="1 7">
        <name>heme</name>
        <dbReference type="ChEBI" id="CHEBI:30413"/>
    </cofactor>
</comment>
<dbReference type="InterPro" id="IPR002403">
    <property type="entry name" value="Cyt_P450_E_grp-IV"/>
</dbReference>
<name>A0AA39YHD4_9PEZI</name>
<feature type="region of interest" description="Disordered" evidence="9">
    <location>
        <begin position="1"/>
        <end position="27"/>
    </location>
</feature>